<evidence type="ECO:0000256" key="1">
    <source>
        <dbReference type="ARBA" id="ARBA00004651"/>
    </source>
</evidence>
<dbReference type="EMBL" id="JBHUKR010000021">
    <property type="protein sequence ID" value="MFD2421434.1"/>
    <property type="molecule type" value="Genomic_DNA"/>
</dbReference>
<evidence type="ECO:0000256" key="3">
    <source>
        <dbReference type="ARBA" id="ARBA00022475"/>
    </source>
</evidence>
<keyword evidence="11" id="KW-1185">Reference proteome</keyword>
<evidence type="ECO:0000256" key="8">
    <source>
        <dbReference type="SAM" id="Phobius"/>
    </source>
</evidence>
<dbReference type="InterPro" id="IPR005115">
    <property type="entry name" value="Gly_transporter"/>
</dbReference>
<proteinExistence type="inferred from homology"/>
<feature type="region of interest" description="Disordered" evidence="7">
    <location>
        <begin position="231"/>
        <end position="306"/>
    </location>
</feature>
<comment type="subcellular location">
    <subcellularLocation>
        <location evidence="1">Cell membrane</location>
        <topology evidence="1">Multi-pass membrane protein</topology>
    </subcellularLocation>
</comment>
<name>A0ABW5G2B6_9PSEU</name>
<evidence type="ECO:0000259" key="9">
    <source>
        <dbReference type="Pfam" id="PF03458"/>
    </source>
</evidence>
<dbReference type="Pfam" id="PF03458">
    <property type="entry name" value="Gly_transporter"/>
    <property type="match status" value="2"/>
</dbReference>
<feature type="transmembrane region" description="Helical" evidence="8">
    <location>
        <begin position="172"/>
        <end position="192"/>
    </location>
</feature>
<keyword evidence="6 8" id="KW-0472">Membrane</keyword>
<comment type="caution">
    <text evidence="10">The sequence shown here is derived from an EMBL/GenBank/DDBJ whole genome shotgun (WGS) entry which is preliminary data.</text>
</comment>
<dbReference type="RefSeq" id="WP_378269990.1">
    <property type="nucleotide sequence ID" value="NZ_JBHUKR010000021.1"/>
</dbReference>
<gene>
    <name evidence="10" type="ORF">ACFSXZ_34400</name>
</gene>
<protein>
    <submittedName>
        <fullName evidence="10">Trimeric intracellular cation channel family protein</fullName>
    </submittedName>
</protein>
<evidence type="ECO:0000256" key="6">
    <source>
        <dbReference type="ARBA" id="ARBA00023136"/>
    </source>
</evidence>
<feature type="transmembrane region" description="Helical" evidence="8">
    <location>
        <begin position="88"/>
        <end position="108"/>
    </location>
</feature>
<accession>A0ABW5G2B6</accession>
<comment type="similarity">
    <text evidence="2">Belongs to the UPF0126 family.</text>
</comment>
<feature type="transmembrane region" description="Helical" evidence="8">
    <location>
        <begin position="148"/>
        <end position="166"/>
    </location>
</feature>
<dbReference type="PANTHER" id="PTHR30506">
    <property type="entry name" value="INNER MEMBRANE PROTEIN"/>
    <property type="match status" value="1"/>
</dbReference>
<evidence type="ECO:0000256" key="5">
    <source>
        <dbReference type="ARBA" id="ARBA00022989"/>
    </source>
</evidence>
<reference evidence="11" key="1">
    <citation type="journal article" date="2019" name="Int. J. Syst. Evol. Microbiol.">
        <title>The Global Catalogue of Microorganisms (GCM) 10K type strain sequencing project: providing services to taxonomists for standard genome sequencing and annotation.</title>
        <authorList>
            <consortium name="The Broad Institute Genomics Platform"/>
            <consortium name="The Broad Institute Genome Sequencing Center for Infectious Disease"/>
            <person name="Wu L."/>
            <person name="Ma J."/>
        </authorList>
    </citation>
    <scope>NUCLEOTIDE SEQUENCE [LARGE SCALE GENOMIC DNA]</scope>
    <source>
        <strain evidence="11">CGMCC 4.7645</strain>
    </source>
</reference>
<sequence length="306" mass="32295">MLSILEAIGIIALAITGAAEGVRARLDLFGVVVTATIMTLGGGIARDILLGVHPPLGLLTLWYLVACAVTAVLVFLCYPWLAKLKTVIQFADAIALGMFTITGASAAIQHGAPAYTAAAVGLANGVAGGAVVDMLLRRTPKVLREEIYALPSLGGGFLLALGYRTGIPRTEVTLGVVALIVAVRMLALRLNWHLPVGRHERHANPLPPEESLLGFSSANWPTIELPAVKPSSPKLLRRGAPAKPPSAGDTAFARKNPPSAHRDHTRRPANGHVHGDRHRQAAVPSWSFPASDAGRHNGEAPETTRR</sequence>
<feature type="transmembrane region" description="Helical" evidence="8">
    <location>
        <begin position="114"/>
        <end position="136"/>
    </location>
</feature>
<evidence type="ECO:0000256" key="2">
    <source>
        <dbReference type="ARBA" id="ARBA00008193"/>
    </source>
</evidence>
<evidence type="ECO:0000313" key="11">
    <source>
        <dbReference type="Proteomes" id="UP001597417"/>
    </source>
</evidence>
<keyword evidence="3" id="KW-1003">Cell membrane</keyword>
<keyword evidence="4 8" id="KW-0812">Transmembrane</keyword>
<dbReference type="PANTHER" id="PTHR30506:SF3">
    <property type="entry name" value="UPF0126 INNER MEMBRANE PROTEIN YADS-RELATED"/>
    <property type="match status" value="1"/>
</dbReference>
<feature type="domain" description="Glycine transporter" evidence="9">
    <location>
        <begin position="90"/>
        <end position="162"/>
    </location>
</feature>
<evidence type="ECO:0000256" key="4">
    <source>
        <dbReference type="ARBA" id="ARBA00022692"/>
    </source>
</evidence>
<feature type="transmembrane region" description="Helical" evidence="8">
    <location>
        <begin position="28"/>
        <end position="49"/>
    </location>
</feature>
<dbReference type="Proteomes" id="UP001597417">
    <property type="component" value="Unassembled WGS sequence"/>
</dbReference>
<feature type="transmembrane region" description="Helical" evidence="8">
    <location>
        <begin position="61"/>
        <end position="81"/>
    </location>
</feature>
<keyword evidence="5 8" id="KW-1133">Transmembrane helix</keyword>
<feature type="compositionally biased region" description="Basic and acidic residues" evidence="7">
    <location>
        <begin position="293"/>
        <end position="306"/>
    </location>
</feature>
<evidence type="ECO:0000313" key="10">
    <source>
        <dbReference type="EMBL" id="MFD2421434.1"/>
    </source>
</evidence>
<evidence type="ECO:0000256" key="7">
    <source>
        <dbReference type="SAM" id="MobiDB-lite"/>
    </source>
</evidence>
<organism evidence="10 11">
    <name type="scientific">Amycolatopsis pigmentata</name>
    <dbReference type="NCBI Taxonomy" id="450801"/>
    <lineage>
        <taxon>Bacteria</taxon>
        <taxon>Bacillati</taxon>
        <taxon>Actinomycetota</taxon>
        <taxon>Actinomycetes</taxon>
        <taxon>Pseudonocardiales</taxon>
        <taxon>Pseudonocardiaceae</taxon>
        <taxon>Amycolatopsis</taxon>
    </lineage>
</organism>
<feature type="domain" description="Glycine transporter" evidence="9">
    <location>
        <begin position="4"/>
        <end position="78"/>
    </location>
</feature>